<dbReference type="GO" id="GO:0031992">
    <property type="term" value="F:energy transducer activity"/>
    <property type="evidence" value="ECO:0007669"/>
    <property type="project" value="TreeGrafter"/>
</dbReference>
<protein>
    <submittedName>
        <fullName evidence="13">TonB family protein</fullName>
    </submittedName>
</protein>
<dbReference type="AlphaFoldDB" id="A0A5Q0BPM6"/>
<dbReference type="Pfam" id="PF03544">
    <property type="entry name" value="TonB_C"/>
    <property type="match status" value="1"/>
</dbReference>
<evidence type="ECO:0000259" key="12">
    <source>
        <dbReference type="PROSITE" id="PS52015"/>
    </source>
</evidence>
<evidence type="ECO:0000313" key="14">
    <source>
        <dbReference type="Proteomes" id="UP000325755"/>
    </source>
</evidence>
<proteinExistence type="inferred from homology"/>
<sequence length="235" mass="24665">MQSIGWPIISIAPARLSMERMIGVLAAVVLHAVLVAALTQRDRATPATITPPAPLMVGIVTAAKQAVPKPPQAAQPVPAKPKAAPAKPKPQPKRTSEPAKREAVIAASGAGSSSSFSAQPADPPVQETVPAAQATRAESAPISPPHLNANYLDNPAPAYPPQSRSEGEQGKVLLRVLVNAHGVAEQVDIRRSSGYIRLDEAARIAVRQWKFVPAQQNGQPLSAWVLVPISFSLEG</sequence>
<feature type="compositionally biased region" description="Basic and acidic residues" evidence="10">
    <location>
        <begin position="94"/>
        <end position="103"/>
    </location>
</feature>
<feature type="domain" description="TonB C-terminal" evidence="12">
    <location>
        <begin position="144"/>
        <end position="235"/>
    </location>
</feature>
<evidence type="ECO:0000256" key="6">
    <source>
        <dbReference type="ARBA" id="ARBA00022692"/>
    </source>
</evidence>
<dbReference type="Proteomes" id="UP000325755">
    <property type="component" value="Chromosome"/>
</dbReference>
<keyword evidence="8 11" id="KW-1133">Transmembrane helix</keyword>
<evidence type="ECO:0000256" key="9">
    <source>
        <dbReference type="ARBA" id="ARBA00023136"/>
    </source>
</evidence>
<evidence type="ECO:0000256" key="7">
    <source>
        <dbReference type="ARBA" id="ARBA00022927"/>
    </source>
</evidence>
<evidence type="ECO:0000256" key="11">
    <source>
        <dbReference type="SAM" id="Phobius"/>
    </source>
</evidence>
<organism evidence="13 14">
    <name type="scientific">Candidatus Methylospira mobilis</name>
    <dbReference type="NCBI Taxonomy" id="1808979"/>
    <lineage>
        <taxon>Bacteria</taxon>
        <taxon>Pseudomonadati</taxon>
        <taxon>Pseudomonadota</taxon>
        <taxon>Gammaproteobacteria</taxon>
        <taxon>Methylococcales</taxon>
        <taxon>Methylococcaceae</taxon>
        <taxon>Candidatus Methylospira</taxon>
    </lineage>
</organism>
<feature type="transmembrane region" description="Helical" evidence="11">
    <location>
        <begin position="21"/>
        <end position="39"/>
    </location>
</feature>
<evidence type="ECO:0000256" key="8">
    <source>
        <dbReference type="ARBA" id="ARBA00022989"/>
    </source>
</evidence>
<keyword evidence="3" id="KW-0813">Transport</keyword>
<keyword evidence="9 11" id="KW-0472">Membrane</keyword>
<keyword evidence="7" id="KW-0653">Protein transport</keyword>
<feature type="compositionally biased region" description="Low complexity" evidence="10">
    <location>
        <begin position="74"/>
        <end position="86"/>
    </location>
</feature>
<evidence type="ECO:0000256" key="3">
    <source>
        <dbReference type="ARBA" id="ARBA00022448"/>
    </source>
</evidence>
<evidence type="ECO:0000256" key="5">
    <source>
        <dbReference type="ARBA" id="ARBA00022519"/>
    </source>
</evidence>
<dbReference type="GO" id="GO:0015031">
    <property type="term" value="P:protein transport"/>
    <property type="evidence" value="ECO:0007669"/>
    <property type="project" value="UniProtKB-KW"/>
</dbReference>
<dbReference type="Gene3D" id="3.30.1150.10">
    <property type="match status" value="1"/>
</dbReference>
<dbReference type="NCBIfam" id="TIGR01352">
    <property type="entry name" value="tonB_Cterm"/>
    <property type="match status" value="1"/>
</dbReference>
<evidence type="ECO:0000256" key="1">
    <source>
        <dbReference type="ARBA" id="ARBA00004383"/>
    </source>
</evidence>
<evidence type="ECO:0000256" key="4">
    <source>
        <dbReference type="ARBA" id="ARBA00022475"/>
    </source>
</evidence>
<dbReference type="PROSITE" id="PS52015">
    <property type="entry name" value="TONB_CTD"/>
    <property type="match status" value="1"/>
</dbReference>
<dbReference type="GO" id="GO:0055085">
    <property type="term" value="P:transmembrane transport"/>
    <property type="evidence" value="ECO:0007669"/>
    <property type="project" value="InterPro"/>
</dbReference>
<keyword evidence="4" id="KW-1003">Cell membrane</keyword>
<dbReference type="EMBL" id="CP044205">
    <property type="protein sequence ID" value="QFY44241.1"/>
    <property type="molecule type" value="Genomic_DNA"/>
</dbReference>
<comment type="similarity">
    <text evidence="2">Belongs to the TonB family.</text>
</comment>
<evidence type="ECO:0000256" key="2">
    <source>
        <dbReference type="ARBA" id="ARBA00006555"/>
    </source>
</evidence>
<dbReference type="KEGG" id="mmob:F6R98_17700"/>
<feature type="compositionally biased region" description="Low complexity" evidence="10">
    <location>
        <begin position="106"/>
        <end position="118"/>
    </location>
</feature>
<dbReference type="InterPro" id="IPR037682">
    <property type="entry name" value="TonB_C"/>
</dbReference>
<comment type="subcellular location">
    <subcellularLocation>
        <location evidence="1">Cell inner membrane</location>
        <topology evidence="1">Single-pass membrane protein</topology>
        <orientation evidence="1">Periplasmic side</orientation>
    </subcellularLocation>
</comment>
<evidence type="ECO:0000313" key="13">
    <source>
        <dbReference type="EMBL" id="QFY44241.1"/>
    </source>
</evidence>
<dbReference type="InParanoid" id="A0A5Q0BPM6"/>
<keyword evidence="14" id="KW-1185">Reference proteome</keyword>
<evidence type="ECO:0000256" key="10">
    <source>
        <dbReference type="SAM" id="MobiDB-lite"/>
    </source>
</evidence>
<dbReference type="GO" id="GO:0098797">
    <property type="term" value="C:plasma membrane protein complex"/>
    <property type="evidence" value="ECO:0007669"/>
    <property type="project" value="TreeGrafter"/>
</dbReference>
<dbReference type="PANTHER" id="PTHR33446:SF2">
    <property type="entry name" value="PROTEIN TONB"/>
    <property type="match status" value="1"/>
</dbReference>
<dbReference type="RefSeq" id="WP_153250209.1">
    <property type="nucleotide sequence ID" value="NZ_CP044205.1"/>
</dbReference>
<dbReference type="SUPFAM" id="SSF74653">
    <property type="entry name" value="TolA/TonB C-terminal domain"/>
    <property type="match status" value="1"/>
</dbReference>
<keyword evidence="6 11" id="KW-0812">Transmembrane</keyword>
<feature type="region of interest" description="Disordered" evidence="10">
    <location>
        <begin position="67"/>
        <end position="167"/>
    </location>
</feature>
<dbReference type="PANTHER" id="PTHR33446">
    <property type="entry name" value="PROTEIN TONB-RELATED"/>
    <property type="match status" value="1"/>
</dbReference>
<dbReference type="InterPro" id="IPR051045">
    <property type="entry name" value="TonB-dependent_transducer"/>
</dbReference>
<dbReference type="InterPro" id="IPR006260">
    <property type="entry name" value="TonB/TolA_C"/>
</dbReference>
<dbReference type="OrthoDB" id="9792439at2"/>
<name>A0A5Q0BPM6_9GAMM</name>
<accession>A0A5Q0BPM6</accession>
<reference evidence="13 14" key="1">
    <citation type="submission" date="2019-09" db="EMBL/GenBank/DDBJ databases">
        <title>Ecophysiology of the spiral-shaped methanotroph Methylospira mobilis as revealed by the complete genome sequence.</title>
        <authorList>
            <person name="Oshkin I.Y."/>
            <person name="Dedysh S.N."/>
            <person name="Miroshnikov K."/>
            <person name="Danilova O.V."/>
            <person name="Hakobyan A."/>
            <person name="Liesack W."/>
        </authorList>
    </citation>
    <scope>NUCLEOTIDE SEQUENCE [LARGE SCALE GENOMIC DNA]</scope>
    <source>
        <strain evidence="13 14">Shm1</strain>
    </source>
</reference>
<keyword evidence="5" id="KW-0997">Cell inner membrane</keyword>
<gene>
    <name evidence="13" type="ORF">F6R98_17700</name>
</gene>